<feature type="domain" description="D-isomer specific 2-hydroxyacid dehydrogenase catalytic" evidence="4">
    <location>
        <begin position="54"/>
        <end position="322"/>
    </location>
</feature>
<evidence type="ECO:0000256" key="3">
    <source>
        <dbReference type="RuleBase" id="RU003719"/>
    </source>
</evidence>
<sequence length="338" mass="36143">MPTVVYTDPAWAVNSAGELDAGRADVERAVYADAVDIRFGPHRKGGFDVSGPAFLESLSGADAVVIHRAEITPAVVAALTPHCRVVARQGVGTDNLNAELLAQHGILAFNVPDYCVDEVSSHTVAMLLALERHLVSQDSLVKAGRWSIHGGGVPRRTADRTVGIIGFGRIGRATSRKLQPFYQRVLAHDPYVHADLMRGYGVTAQSSLAGLLAESDAVVVHAPLDASTRNLLDHAALRALRPGALLVNTARGGLVQPEAVLRALRTGRLGGYAADVFSPEDPTAHPVNRQIIALPNTVVSAHRAFLSDTSEHSQRRRVAEEVHRVLVADRPPLFGRLA</sequence>
<feature type="domain" description="D-isomer specific 2-hydroxyacid dehydrogenase NAD-binding" evidence="5">
    <location>
        <begin position="124"/>
        <end position="304"/>
    </location>
</feature>
<dbReference type="GO" id="GO:0051287">
    <property type="term" value="F:NAD binding"/>
    <property type="evidence" value="ECO:0007669"/>
    <property type="project" value="InterPro"/>
</dbReference>
<accession>A0AAE3G9T2</accession>
<dbReference type="RefSeq" id="WP_253767784.1">
    <property type="nucleotide sequence ID" value="NZ_JAMTCK010000002.1"/>
</dbReference>
<reference evidence="6" key="1">
    <citation type="submission" date="2022-06" db="EMBL/GenBank/DDBJ databases">
        <title>Genomic Encyclopedia of Archaeal and Bacterial Type Strains, Phase II (KMG-II): from individual species to whole genera.</title>
        <authorList>
            <person name="Goeker M."/>
        </authorList>
    </citation>
    <scope>NUCLEOTIDE SEQUENCE</scope>
    <source>
        <strain evidence="6">DSM 43935</strain>
    </source>
</reference>
<dbReference type="InterPro" id="IPR050223">
    <property type="entry name" value="D-isomer_2-hydroxyacid_DH"/>
</dbReference>
<evidence type="ECO:0000256" key="2">
    <source>
        <dbReference type="ARBA" id="ARBA00023002"/>
    </source>
</evidence>
<dbReference type="InterPro" id="IPR029753">
    <property type="entry name" value="D-isomer_DH_CS"/>
</dbReference>
<dbReference type="SUPFAM" id="SSF51735">
    <property type="entry name" value="NAD(P)-binding Rossmann-fold domains"/>
    <property type="match status" value="1"/>
</dbReference>
<dbReference type="SUPFAM" id="SSF52283">
    <property type="entry name" value="Formate/glycerate dehydrogenase catalytic domain-like"/>
    <property type="match status" value="1"/>
</dbReference>
<keyword evidence="7" id="KW-1185">Reference proteome</keyword>
<dbReference type="PANTHER" id="PTHR10996:SF283">
    <property type="entry name" value="GLYOXYLATE_HYDROXYPYRUVATE REDUCTASE B"/>
    <property type="match status" value="1"/>
</dbReference>
<evidence type="ECO:0000313" key="6">
    <source>
        <dbReference type="EMBL" id="MCP2164297.1"/>
    </source>
</evidence>
<dbReference type="InterPro" id="IPR029752">
    <property type="entry name" value="D-isomer_DH_CS1"/>
</dbReference>
<evidence type="ECO:0000259" key="5">
    <source>
        <dbReference type="Pfam" id="PF02826"/>
    </source>
</evidence>
<comment type="caution">
    <text evidence="6">The sequence shown here is derived from an EMBL/GenBank/DDBJ whole genome shotgun (WGS) entry which is preliminary data.</text>
</comment>
<dbReference type="InterPro" id="IPR006140">
    <property type="entry name" value="D-isomer_DH_NAD-bd"/>
</dbReference>
<dbReference type="InterPro" id="IPR006139">
    <property type="entry name" value="D-isomer_2_OHA_DH_cat_dom"/>
</dbReference>
<dbReference type="PROSITE" id="PS00670">
    <property type="entry name" value="D_2_HYDROXYACID_DH_2"/>
    <property type="match status" value="1"/>
</dbReference>
<keyword evidence="2 3" id="KW-0560">Oxidoreductase</keyword>
<gene>
    <name evidence="6" type="ORF">LX83_001137</name>
</gene>
<dbReference type="GO" id="GO:0016618">
    <property type="term" value="F:hydroxypyruvate reductase [NAD(P)H] activity"/>
    <property type="evidence" value="ECO:0007669"/>
    <property type="project" value="TreeGrafter"/>
</dbReference>
<dbReference type="Pfam" id="PF00389">
    <property type="entry name" value="2-Hacid_dh"/>
    <property type="match status" value="1"/>
</dbReference>
<name>A0AAE3G9T2_9PSEU</name>
<dbReference type="GO" id="GO:0005829">
    <property type="term" value="C:cytosol"/>
    <property type="evidence" value="ECO:0007669"/>
    <property type="project" value="TreeGrafter"/>
</dbReference>
<dbReference type="CDD" id="cd05299">
    <property type="entry name" value="CtBP_dh"/>
    <property type="match status" value="1"/>
</dbReference>
<dbReference type="GO" id="GO:0003714">
    <property type="term" value="F:transcription corepressor activity"/>
    <property type="evidence" value="ECO:0007669"/>
    <property type="project" value="InterPro"/>
</dbReference>
<organism evidence="6 7">
    <name type="scientific">Goodfellowiella coeruleoviolacea</name>
    <dbReference type="NCBI Taxonomy" id="334858"/>
    <lineage>
        <taxon>Bacteria</taxon>
        <taxon>Bacillati</taxon>
        <taxon>Actinomycetota</taxon>
        <taxon>Actinomycetes</taxon>
        <taxon>Pseudonocardiales</taxon>
        <taxon>Pseudonocardiaceae</taxon>
        <taxon>Goodfellowiella</taxon>
    </lineage>
</organism>
<dbReference type="Pfam" id="PF02826">
    <property type="entry name" value="2-Hacid_dh_C"/>
    <property type="match status" value="1"/>
</dbReference>
<dbReference type="Gene3D" id="3.40.50.720">
    <property type="entry name" value="NAD(P)-binding Rossmann-like Domain"/>
    <property type="match status" value="2"/>
</dbReference>
<dbReference type="PANTHER" id="PTHR10996">
    <property type="entry name" value="2-HYDROXYACID DEHYDROGENASE-RELATED"/>
    <property type="match status" value="1"/>
</dbReference>
<evidence type="ECO:0000256" key="1">
    <source>
        <dbReference type="ARBA" id="ARBA00005854"/>
    </source>
</evidence>
<dbReference type="InterPro" id="IPR036291">
    <property type="entry name" value="NAD(P)-bd_dom_sf"/>
</dbReference>
<dbReference type="AlphaFoldDB" id="A0AAE3G9T2"/>
<dbReference type="Proteomes" id="UP001206128">
    <property type="component" value="Unassembled WGS sequence"/>
</dbReference>
<protein>
    <submittedName>
        <fullName evidence="6">D-3-phosphoglycerate dehydrogenase</fullName>
    </submittedName>
</protein>
<dbReference type="PROSITE" id="PS00065">
    <property type="entry name" value="D_2_HYDROXYACID_DH_1"/>
    <property type="match status" value="1"/>
</dbReference>
<evidence type="ECO:0000259" key="4">
    <source>
        <dbReference type="Pfam" id="PF00389"/>
    </source>
</evidence>
<proteinExistence type="inferred from homology"/>
<comment type="similarity">
    <text evidence="1 3">Belongs to the D-isomer specific 2-hydroxyacid dehydrogenase family.</text>
</comment>
<dbReference type="GO" id="GO:0030267">
    <property type="term" value="F:glyoxylate reductase (NADPH) activity"/>
    <property type="evidence" value="ECO:0007669"/>
    <property type="project" value="TreeGrafter"/>
</dbReference>
<dbReference type="EMBL" id="JAMTCK010000002">
    <property type="protein sequence ID" value="MCP2164297.1"/>
    <property type="molecule type" value="Genomic_DNA"/>
</dbReference>
<evidence type="ECO:0000313" key="7">
    <source>
        <dbReference type="Proteomes" id="UP001206128"/>
    </source>
</evidence>
<dbReference type="InterPro" id="IPR043322">
    <property type="entry name" value="CtBP"/>
</dbReference>